<name>A0A4Y2KHV1_ARAVE</name>
<dbReference type="Proteomes" id="UP000499080">
    <property type="component" value="Unassembled WGS sequence"/>
</dbReference>
<sequence>MSKVTFAFFNFLQYFLNVCNSEKKCYSTQSYNTREGKIHQWPSALTDEEHELEAVYGFYPVSVLSLSISSHYLENCQTELLVEVVLAAEGFSNCPSSEARMWNRKTPFSHILKRSQTAITCNTWCSRDQQKMPQFSFIMNPLFMDLTK</sequence>
<comment type="caution">
    <text evidence="2">The sequence shown here is derived from an EMBL/GenBank/DDBJ whole genome shotgun (WGS) entry which is preliminary data.</text>
</comment>
<evidence type="ECO:0000256" key="1">
    <source>
        <dbReference type="SAM" id="SignalP"/>
    </source>
</evidence>
<keyword evidence="3" id="KW-1185">Reference proteome</keyword>
<protein>
    <submittedName>
        <fullName evidence="2">Uncharacterized protein</fullName>
    </submittedName>
</protein>
<reference evidence="2 3" key="1">
    <citation type="journal article" date="2019" name="Sci. Rep.">
        <title>Orb-weaving spider Araneus ventricosus genome elucidates the spidroin gene catalogue.</title>
        <authorList>
            <person name="Kono N."/>
            <person name="Nakamura H."/>
            <person name="Ohtoshi R."/>
            <person name="Moran D.A.P."/>
            <person name="Shinohara A."/>
            <person name="Yoshida Y."/>
            <person name="Fujiwara M."/>
            <person name="Mori M."/>
            <person name="Tomita M."/>
            <person name="Arakawa K."/>
        </authorList>
    </citation>
    <scope>NUCLEOTIDE SEQUENCE [LARGE SCALE GENOMIC DNA]</scope>
</reference>
<dbReference type="EMBL" id="BGPR01004568">
    <property type="protein sequence ID" value="GBN00973.1"/>
    <property type="molecule type" value="Genomic_DNA"/>
</dbReference>
<accession>A0A4Y2KHV1</accession>
<organism evidence="2 3">
    <name type="scientific">Araneus ventricosus</name>
    <name type="common">Orbweaver spider</name>
    <name type="synonym">Epeira ventricosa</name>
    <dbReference type="NCBI Taxonomy" id="182803"/>
    <lineage>
        <taxon>Eukaryota</taxon>
        <taxon>Metazoa</taxon>
        <taxon>Ecdysozoa</taxon>
        <taxon>Arthropoda</taxon>
        <taxon>Chelicerata</taxon>
        <taxon>Arachnida</taxon>
        <taxon>Araneae</taxon>
        <taxon>Araneomorphae</taxon>
        <taxon>Entelegynae</taxon>
        <taxon>Araneoidea</taxon>
        <taxon>Araneidae</taxon>
        <taxon>Araneus</taxon>
    </lineage>
</organism>
<keyword evidence="1" id="KW-0732">Signal</keyword>
<evidence type="ECO:0000313" key="3">
    <source>
        <dbReference type="Proteomes" id="UP000499080"/>
    </source>
</evidence>
<dbReference type="AlphaFoldDB" id="A0A4Y2KHV1"/>
<proteinExistence type="predicted"/>
<feature type="chain" id="PRO_5021261753" evidence="1">
    <location>
        <begin position="22"/>
        <end position="148"/>
    </location>
</feature>
<evidence type="ECO:0000313" key="2">
    <source>
        <dbReference type="EMBL" id="GBN00973.1"/>
    </source>
</evidence>
<feature type="signal peptide" evidence="1">
    <location>
        <begin position="1"/>
        <end position="21"/>
    </location>
</feature>
<gene>
    <name evidence="2" type="ORF">AVEN_106685_1</name>
</gene>